<protein>
    <submittedName>
        <fullName evidence="4">Glycoside hydrolase family 13 protein</fullName>
    </submittedName>
</protein>
<dbReference type="PANTHER" id="PTHR10357:SF210">
    <property type="entry name" value="MALTODEXTRIN GLUCOSIDASE"/>
    <property type="match status" value="1"/>
</dbReference>
<comment type="caution">
    <text evidence="4">The sequence shown here is derived from an EMBL/GenBank/DDBJ whole genome shotgun (WGS) entry which is preliminary data.</text>
</comment>
<dbReference type="GO" id="GO:0016798">
    <property type="term" value="F:hydrolase activity, acting on glycosyl bonds"/>
    <property type="evidence" value="ECO:0007669"/>
    <property type="project" value="UniProtKB-KW"/>
</dbReference>
<sequence>MSTVLYDSRDPRCKSPFGAIPTDEVATFRVFLPLLYQLRDPCLVVYKADRWEQPERIPMAFESSDGVRARYACIFYAPDPQLYFYRFSVQGVNGPLWIVRDQDGFGVLSPQEGAMWQLTVYDRGLSVPDFLHQGIYYQIFPDRFCASGAPKEGVPSGRWMHADWYELPNYRPDRDGQYTNSDYFGGDLEGIRQKLPYLKSLGVGTLYLNPIFEAHSNHRYNTADYLKVDPLLGSEEDLRRLCREAGELGIRVLLDGVFNHTGADSVYFNKNRRYGEHTGAYNDPQSPYRSWYQFTHYPDKYESWWGFLELPSLNEKDPSYTQFICGPQGVLKHWLDCGVSGWRLDVADELPDGFLDQLCASVRAYRPDAAIIGEVWEDASNKVSYGQRRRYLLGGQLDSVMNYPFRTAILNYIRYGDCSGFYNTVMGILENYPRPVWAGLMNCLSTHDVERAVTALAGEPTGQNDREWQGHNNTLSPQRYALGKQLLKLAAVLQYTLPGTPCLYYGDEAGLYGYKDPFNRSCYPWGREDGELVAFFQRLGQLRAGCPQLAGADFCMACCTPQVAAYTRDGGTYSLFVAVNRTDTPQPVSIPGDFEGAQALFGGLEGGQLPAYGAVVLSTL</sequence>
<gene>
    <name evidence="4" type="ORF">H9736_01835</name>
</gene>
<accession>A0A9D1WQ12</accession>
<proteinExistence type="predicted"/>
<dbReference type="Gene3D" id="3.90.400.10">
    <property type="entry name" value="Oligo-1,6-glucosidase, Domain 2"/>
    <property type="match status" value="1"/>
</dbReference>
<feature type="domain" description="Glycosyl hydrolase family 13 catalytic" evidence="3">
    <location>
        <begin position="138"/>
        <end position="543"/>
    </location>
</feature>
<dbReference type="Pfam" id="PF00128">
    <property type="entry name" value="Alpha-amylase"/>
    <property type="match status" value="1"/>
</dbReference>
<reference evidence="4" key="2">
    <citation type="submission" date="2021-04" db="EMBL/GenBank/DDBJ databases">
        <authorList>
            <person name="Gilroy R."/>
        </authorList>
    </citation>
    <scope>NUCLEOTIDE SEQUENCE</scope>
    <source>
        <strain evidence="4">CHK188-5543</strain>
    </source>
</reference>
<dbReference type="EMBL" id="DXES01000036">
    <property type="protein sequence ID" value="HIX64969.1"/>
    <property type="molecule type" value="Genomic_DNA"/>
</dbReference>
<evidence type="ECO:0000313" key="4">
    <source>
        <dbReference type="EMBL" id="HIX64969.1"/>
    </source>
</evidence>
<dbReference type="Proteomes" id="UP000886800">
    <property type="component" value="Unassembled WGS sequence"/>
</dbReference>
<name>A0A9D1WQ12_9FIRM</name>
<dbReference type="SMART" id="SM00642">
    <property type="entry name" value="Aamy"/>
    <property type="match status" value="1"/>
</dbReference>
<dbReference type="CDD" id="cd11338">
    <property type="entry name" value="AmyAc_CMD"/>
    <property type="match status" value="1"/>
</dbReference>
<dbReference type="InterPro" id="IPR017853">
    <property type="entry name" value="GH"/>
</dbReference>
<reference evidence="4" key="1">
    <citation type="journal article" date="2021" name="PeerJ">
        <title>Extensive microbial diversity within the chicken gut microbiome revealed by metagenomics and culture.</title>
        <authorList>
            <person name="Gilroy R."/>
            <person name="Ravi A."/>
            <person name="Getino M."/>
            <person name="Pursley I."/>
            <person name="Horton D.L."/>
            <person name="Alikhan N.F."/>
            <person name="Baker D."/>
            <person name="Gharbi K."/>
            <person name="Hall N."/>
            <person name="Watson M."/>
            <person name="Adriaenssens E.M."/>
            <person name="Foster-Nyarko E."/>
            <person name="Jarju S."/>
            <person name="Secka A."/>
            <person name="Antonio M."/>
            <person name="Oren A."/>
            <person name="Chaudhuri R.R."/>
            <person name="La Ragione R."/>
            <person name="Hildebrand F."/>
            <person name="Pallen M.J."/>
        </authorList>
    </citation>
    <scope>NUCLEOTIDE SEQUENCE</scope>
    <source>
        <strain evidence="4">CHK188-5543</strain>
    </source>
</reference>
<organism evidence="4 5">
    <name type="scientific">Candidatus Anaerotruncus excrementipullorum</name>
    <dbReference type="NCBI Taxonomy" id="2838465"/>
    <lineage>
        <taxon>Bacteria</taxon>
        <taxon>Bacillati</taxon>
        <taxon>Bacillota</taxon>
        <taxon>Clostridia</taxon>
        <taxon>Eubacteriales</taxon>
        <taxon>Oscillospiraceae</taxon>
        <taxon>Anaerotruncus</taxon>
    </lineage>
</organism>
<dbReference type="GO" id="GO:0005975">
    <property type="term" value="P:carbohydrate metabolic process"/>
    <property type="evidence" value="ECO:0007669"/>
    <property type="project" value="InterPro"/>
</dbReference>
<evidence type="ECO:0000256" key="2">
    <source>
        <dbReference type="ARBA" id="ARBA00023295"/>
    </source>
</evidence>
<dbReference type="InterPro" id="IPR006047">
    <property type="entry name" value="GH13_cat_dom"/>
</dbReference>
<dbReference type="SUPFAM" id="SSF51445">
    <property type="entry name" value="(Trans)glycosidases"/>
    <property type="match status" value="1"/>
</dbReference>
<evidence type="ECO:0000256" key="1">
    <source>
        <dbReference type="ARBA" id="ARBA00022801"/>
    </source>
</evidence>
<evidence type="ECO:0000259" key="3">
    <source>
        <dbReference type="SMART" id="SM00642"/>
    </source>
</evidence>
<keyword evidence="2" id="KW-0326">Glycosidase</keyword>
<evidence type="ECO:0000313" key="5">
    <source>
        <dbReference type="Proteomes" id="UP000886800"/>
    </source>
</evidence>
<dbReference type="Gene3D" id="3.20.20.80">
    <property type="entry name" value="Glycosidases"/>
    <property type="match status" value="1"/>
</dbReference>
<dbReference type="InterPro" id="IPR045857">
    <property type="entry name" value="O16G_dom_2"/>
</dbReference>
<dbReference type="PANTHER" id="PTHR10357">
    <property type="entry name" value="ALPHA-AMYLASE FAMILY MEMBER"/>
    <property type="match status" value="1"/>
</dbReference>
<keyword evidence="1 4" id="KW-0378">Hydrolase</keyword>
<dbReference type="AlphaFoldDB" id="A0A9D1WQ12"/>